<dbReference type="Pfam" id="PF02410">
    <property type="entry name" value="RsfS"/>
    <property type="match status" value="1"/>
</dbReference>
<dbReference type="GO" id="GO:0017148">
    <property type="term" value="P:negative regulation of translation"/>
    <property type="evidence" value="ECO:0007669"/>
    <property type="project" value="TreeGrafter"/>
</dbReference>
<accession>A0A644V6R7</accession>
<comment type="caution">
    <text evidence="2">The sequence shown here is derived from an EMBL/GenBank/DDBJ whole genome shotgun (WGS) entry which is preliminary data.</text>
</comment>
<sequence length="159" mass="18497">MVAKLQYFYRNYEKTTIIVPVKKTTTKRFKVAQSSAAKEIITDEIELKCITEAMLDKKAQAVCSMDLRNIGTAITDHFVICHADSAPQVIAIADNVEEKMYTQCNRKVVRAQGKENAFWIIMDFTNIVVHIFKTEYRQFYRLEELWADAIKTNYQDDKQ</sequence>
<reference evidence="2" key="1">
    <citation type="submission" date="2019-08" db="EMBL/GenBank/DDBJ databases">
        <authorList>
            <person name="Kucharzyk K."/>
            <person name="Murdoch R.W."/>
            <person name="Higgins S."/>
            <person name="Loffler F."/>
        </authorList>
    </citation>
    <scope>NUCLEOTIDE SEQUENCE</scope>
</reference>
<dbReference type="NCBIfam" id="TIGR00090">
    <property type="entry name" value="rsfS_iojap_ybeB"/>
    <property type="match status" value="1"/>
</dbReference>
<organism evidence="2">
    <name type="scientific">bioreactor metagenome</name>
    <dbReference type="NCBI Taxonomy" id="1076179"/>
    <lineage>
        <taxon>unclassified sequences</taxon>
        <taxon>metagenomes</taxon>
        <taxon>ecological metagenomes</taxon>
    </lineage>
</organism>
<dbReference type="PANTHER" id="PTHR21043:SF0">
    <property type="entry name" value="MITOCHONDRIAL ASSEMBLY OF RIBOSOMAL LARGE SUBUNIT PROTEIN 1"/>
    <property type="match status" value="1"/>
</dbReference>
<name>A0A644V6R7_9ZZZZ</name>
<dbReference type="GO" id="GO:0090071">
    <property type="term" value="P:negative regulation of ribosome biogenesis"/>
    <property type="evidence" value="ECO:0007669"/>
    <property type="project" value="TreeGrafter"/>
</dbReference>
<protein>
    <submittedName>
        <fullName evidence="2">Ribosomal silencing factor RsfS</fullName>
    </submittedName>
</protein>
<dbReference type="AlphaFoldDB" id="A0A644V6R7"/>
<dbReference type="GO" id="GO:0043023">
    <property type="term" value="F:ribosomal large subunit binding"/>
    <property type="evidence" value="ECO:0007669"/>
    <property type="project" value="TreeGrafter"/>
</dbReference>
<dbReference type="Gene3D" id="3.30.460.10">
    <property type="entry name" value="Beta Polymerase, domain 2"/>
    <property type="match status" value="1"/>
</dbReference>
<gene>
    <name evidence="2" type="primary">rsfS_12</name>
    <name evidence="2" type="ORF">SDC9_33041</name>
</gene>
<dbReference type="PANTHER" id="PTHR21043">
    <property type="entry name" value="IOJAP SUPERFAMILY ORTHOLOG"/>
    <property type="match status" value="1"/>
</dbReference>
<comment type="similarity">
    <text evidence="1">Belongs to the Iojap/RsfS family.</text>
</comment>
<dbReference type="InterPro" id="IPR004394">
    <property type="entry name" value="Iojap/RsfS/C7orf30"/>
</dbReference>
<dbReference type="HAMAP" id="MF_01477">
    <property type="entry name" value="Iojap_RsfS"/>
    <property type="match status" value="1"/>
</dbReference>
<proteinExistence type="inferred from homology"/>
<evidence type="ECO:0000256" key="1">
    <source>
        <dbReference type="ARBA" id="ARBA00010574"/>
    </source>
</evidence>
<dbReference type="InterPro" id="IPR043519">
    <property type="entry name" value="NT_sf"/>
</dbReference>
<evidence type="ECO:0000313" key="2">
    <source>
        <dbReference type="EMBL" id="MPL87049.1"/>
    </source>
</evidence>
<dbReference type="SUPFAM" id="SSF81301">
    <property type="entry name" value="Nucleotidyltransferase"/>
    <property type="match status" value="1"/>
</dbReference>
<dbReference type="EMBL" id="VSSQ01000232">
    <property type="protein sequence ID" value="MPL87049.1"/>
    <property type="molecule type" value="Genomic_DNA"/>
</dbReference>